<proteinExistence type="inferred from homology"/>
<evidence type="ECO:0000313" key="10">
    <source>
        <dbReference type="Proteomes" id="UP000594059"/>
    </source>
</evidence>
<dbReference type="Gene3D" id="3.50.50.60">
    <property type="entry name" value="FAD/NAD(P)-binding domain"/>
    <property type="match status" value="2"/>
</dbReference>
<keyword evidence="7 9" id="KW-0503">Monooxygenase</keyword>
<keyword evidence="5" id="KW-0274">FAD</keyword>
<dbReference type="InterPro" id="IPR002938">
    <property type="entry name" value="FAD-bd"/>
</dbReference>
<evidence type="ECO:0000256" key="1">
    <source>
        <dbReference type="ARBA" id="ARBA00001974"/>
    </source>
</evidence>
<dbReference type="GO" id="GO:0006744">
    <property type="term" value="P:ubiquinone biosynthetic process"/>
    <property type="evidence" value="ECO:0007669"/>
    <property type="project" value="UniProtKB-UniPathway"/>
</dbReference>
<evidence type="ECO:0000256" key="2">
    <source>
        <dbReference type="ARBA" id="ARBA00004749"/>
    </source>
</evidence>
<feature type="domain" description="FAD-binding" evidence="8">
    <location>
        <begin position="8"/>
        <end position="324"/>
    </location>
</feature>
<dbReference type="AlphaFoldDB" id="A0A7S6ZS27"/>
<dbReference type="PROSITE" id="PS01304">
    <property type="entry name" value="UBIH"/>
    <property type="match status" value="1"/>
</dbReference>
<keyword evidence="10" id="KW-1185">Reference proteome</keyword>
<keyword evidence="6" id="KW-0560">Oxidoreductase</keyword>
<protein>
    <submittedName>
        <fullName evidence="9">FAD-dependent monooxygenase</fullName>
    </submittedName>
</protein>
<evidence type="ECO:0000313" key="9">
    <source>
        <dbReference type="EMBL" id="QOW19094.1"/>
    </source>
</evidence>
<evidence type="ECO:0000256" key="6">
    <source>
        <dbReference type="ARBA" id="ARBA00023002"/>
    </source>
</evidence>
<dbReference type="RefSeq" id="WP_193984324.1">
    <property type="nucleotide sequence ID" value="NZ_CP063656.1"/>
</dbReference>
<name>A0A7S6ZS27_9GAMM</name>
<evidence type="ECO:0000256" key="4">
    <source>
        <dbReference type="ARBA" id="ARBA00022630"/>
    </source>
</evidence>
<keyword evidence="4" id="KW-0285">Flavoprotein</keyword>
<dbReference type="Proteomes" id="UP000594059">
    <property type="component" value="Chromosome"/>
</dbReference>
<dbReference type="EMBL" id="CP063656">
    <property type="protein sequence ID" value="QOW19094.1"/>
    <property type="molecule type" value="Genomic_DNA"/>
</dbReference>
<gene>
    <name evidence="9" type="ORF">INQ41_10640</name>
</gene>
<comment type="pathway">
    <text evidence="2">Cofactor biosynthesis; ubiquinone biosynthesis.</text>
</comment>
<dbReference type="SUPFAM" id="SSF51905">
    <property type="entry name" value="FAD/NAD(P)-binding domain"/>
    <property type="match status" value="1"/>
</dbReference>
<dbReference type="PRINTS" id="PR00420">
    <property type="entry name" value="RNGMNOXGNASE"/>
</dbReference>
<dbReference type="InterPro" id="IPR036188">
    <property type="entry name" value="FAD/NAD-bd_sf"/>
</dbReference>
<evidence type="ECO:0000256" key="7">
    <source>
        <dbReference type="ARBA" id="ARBA00023033"/>
    </source>
</evidence>
<dbReference type="GO" id="GO:0008681">
    <property type="term" value="F:2-octaprenyl-6-methoxyphenol hydroxylase activity"/>
    <property type="evidence" value="ECO:0007669"/>
    <property type="project" value="TreeGrafter"/>
</dbReference>
<comment type="cofactor">
    <cofactor evidence="1">
        <name>FAD</name>
        <dbReference type="ChEBI" id="CHEBI:57692"/>
    </cofactor>
</comment>
<dbReference type="PANTHER" id="PTHR43876">
    <property type="entry name" value="UBIQUINONE BIOSYNTHESIS MONOOXYGENASE COQ6, MITOCHONDRIAL"/>
    <property type="match status" value="1"/>
</dbReference>
<organism evidence="9 10">
    <name type="scientific">Novilysobacter ciconiae</name>
    <dbReference type="NCBI Taxonomy" id="2781022"/>
    <lineage>
        <taxon>Bacteria</taxon>
        <taxon>Pseudomonadati</taxon>
        <taxon>Pseudomonadota</taxon>
        <taxon>Gammaproteobacteria</taxon>
        <taxon>Lysobacterales</taxon>
        <taxon>Lysobacteraceae</taxon>
        <taxon>Novilysobacter</taxon>
    </lineage>
</organism>
<sequence length="404" mass="43569">MSRRGVLDAVVVGAGVVGAAGALGLARQGLQVALVEGREPAPWRHDVPDLRVFAVAPDNIALLEQLGVWEAIRSARAQPYRRMQVWDAAGGGTLDFDADRLGRRELGWILENGLLIDRLWKAALDAGVELHCPDKVTAREHSEDGRSEVLTLASGERLRARLVVAADGADSHLRQMAGILAPRHDYGQRGLVGFVRHSRSHQSTCWQRFLPGGPLAFLPFADADDGTPRSSIVWSLPDADAERLLAVDDAAFLVELSRAFDGPLGELTSVSRRAAFPLRRQLAGTQLSGRMVLVGDAAHAVHPLAGQGVNLGLRDISALLTALQPSTRRGPAHPHDDIGAAHRLSRWNRQRRSDATASAYAFEAINRVFSNAALVPTLLRGHALAFAGRVPPLTRALWRHAAGL</sequence>
<dbReference type="KEGG" id="lcic:INQ41_10640"/>
<evidence type="ECO:0000256" key="5">
    <source>
        <dbReference type="ARBA" id="ARBA00022827"/>
    </source>
</evidence>
<dbReference type="NCBIfam" id="TIGR01988">
    <property type="entry name" value="Ubi-OHases"/>
    <property type="match status" value="1"/>
</dbReference>
<dbReference type="InterPro" id="IPR051205">
    <property type="entry name" value="UbiH/COQ6_monooxygenase"/>
</dbReference>
<dbReference type="GO" id="GO:0071949">
    <property type="term" value="F:FAD binding"/>
    <property type="evidence" value="ECO:0007669"/>
    <property type="project" value="InterPro"/>
</dbReference>
<comment type="similarity">
    <text evidence="3">Belongs to the UbiH/COQ6 family.</text>
</comment>
<evidence type="ECO:0000259" key="8">
    <source>
        <dbReference type="Pfam" id="PF01494"/>
    </source>
</evidence>
<evidence type="ECO:0000256" key="3">
    <source>
        <dbReference type="ARBA" id="ARBA00005349"/>
    </source>
</evidence>
<reference evidence="9 10" key="1">
    <citation type="submission" date="2020-10" db="EMBL/GenBank/DDBJ databases">
        <title>complete genome sequencing of Lysobacter sp. H21R20.</title>
        <authorList>
            <person name="Bae J.-W."/>
            <person name="Lee S.-Y."/>
        </authorList>
    </citation>
    <scope>NUCLEOTIDE SEQUENCE [LARGE SCALE GENOMIC DNA]</scope>
    <source>
        <strain evidence="9 10">H21R20</strain>
    </source>
</reference>
<dbReference type="InterPro" id="IPR010971">
    <property type="entry name" value="UbiH/COQ6"/>
</dbReference>
<dbReference type="UniPathway" id="UPA00232"/>
<dbReference type="InterPro" id="IPR018168">
    <property type="entry name" value="Ubi_Hdrlase_CS"/>
</dbReference>
<accession>A0A7S6ZS27</accession>
<dbReference type="PANTHER" id="PTHR43876:SF8">
    <property type="entry name" value="2-OCTAPRENYL-6-METHOXYPHENOL HYDROXYLASE"/>
    <property type="match status" value="1"/>
</dbReference>
<dbReference type="Pfam" id="PF01494">
    <property type="entry name" value="FAD_binding_3"/>
    <property type="match status" value="1"/>
</dbReference>